<dbReference type="RefSeq" id="WP_052217415.1">
    <property type="nucleotide sequence ID" value="NZ_LGTE01000007.1"/>
</dbReference>
<keyword evidence="2" id="KW-1185">Reference proteome</keyword>
<name>A0A0L6W4F9_9FIRM</name>
<dbReference type="EMBL" id="LGTE01000007">
    <property type="protein sequence ID" value="KNZ69974.1"/>
    <property type="molecule type" value="Genomic_DNA"/>
</dbReference>
<evidence type="ECO:0000313" key="2">
    <source>
        <dbReference type="Proteomes" id="UP000037175"/>
    </source>
</evidence>
<gene>
    <name evidence="1" type="ORF">Tfer_1355</name>
</gene>
<proteinExistence type="predicted"/>
<accession>A0A0L6W4F9</accession>
<dbReference type="Proteomes" id="UP000037175">
    <property type="component" value="Unassembled WGS sequence"/>
</dbReference>
<reference evidence="2" key="1">
    <citation type="submission" date="2015-07" db="EMBL/GenBank/DDBJ databases">
        <title>Complete Genome of Thermincola ferriacetica strain Z-0001T.</title>
        <authorList>
            <person name="Lusk B."/>
            <person name="Badalamenti J.P."/>
            <person name="Parameswaran P."/>
            <person name="Bond D.R."/>
            <person name="Torres C.I."/>
        </authorList>
    </citation>
    <scope>NUCLEOTIDE SEQUENCE [LARGE SCALE GENOMIC DNA]</scope>
    <source>
        <strain evidence="2">Z-0001</strain>
    </source>
</reference>
<dbReference type="AlphaFoldDB" id="A0A0L6W4F9"/>
<protein>
    <submittedName>
        <fullName evidence="1">Uncharacterized protein</fullName>
    </submittedName>
</protein>
<sequence length="87" mass="10163">MLLNLFKAINNMQPKVRELDPTTTQRIKEGAYLTKIISETEVAARKCEFYAGNCSDQQIAQFFQDEADMLYKAKHTLQKYYESMTEE</sequence>
<organism evidence="1 2">
    <name type="scientific">Thermincola ferriacetica</name>
    <dbReference type="NCBI Taxonomy" id="281456"/>
    <lineage>
        <taxon>Bacteria</taxon>
        <taxon>Bacillati</taxon>
        <taxon>Bacillota</taxon>
        <taxon>Clostridia</taxon>
        <taxon>Eubacteriales</taxon>
        <taxon>Thermincolaceae</taxon>
        <taxon>Thermincola</taxon>
    </lineage>
</organism>
<evidence type="ECO:0000313" key="1">
    <source>
        <dbReference type="EMBL" id="KNZ69974.1"/>
    </source>
</evidence>
<comment type="caution">
    <text evidence="1">The sequence shown here is derived from an EMBL/GenBank/DDBJ whole genome shotgun (WGS) entry which is preliminary data.</text>
</comment>